<proteinExistence type="predicted"/>
<feature type="compositionally biased region" description="Basic and acidic residues" evidence="1">
    <location>
        <begin position="241"/>
        <end position="250"/>
    </location>
</feature>
<dbReference type="InterPro" id="IPR036779">
    <property type="entry name" value="LysM_dom_sf"/>
</dbReference>
<sequence>MGDSGQAQGARGAGTSLLGTVLAGGGACAMSAAAASLRRGTRGVHGQEQLIGWVLLGLAAAGALLCLYLALVWALAAAIQLAGPAGRLGRMLLPALRVLAPRLARRVSMGAAVATAATGLVLGPALASEQVPGGPEERPTVLQTSQLLPEEDPVAAHESEDGPEEPLPSLGWGGDPAQGAAEPETADTEEPPAEETAAGAGAGDEDAPRGAQESTDSKTPPAGVPEESDAPDGGDAAAQDHGSEEGTGRDADEEADSTRRTVVVQPGDSLWSITDDVLGPAPEDPALLASSWPLLHEANRAVIGDDPDLLRPGQVLTVPAALDEEAAS</sequence>
<feature type="domain" description="LysM" evidence="3">
    <location>
        <begin position="260"/>
        <end position="318"/>
    </location>
</feature>
<name>A0A9D2TGE9_9MICO</name>
<dbReference type="Proteomes" id="UP000823854">
    <property type="component" value="Unassembled WGS sequence"/>
</dbReference>
<evidence type="ECO:0000256" key="2">
    <source>
        <dbReference type="SAM" id="Phobius"/>
    </source>
</evidence>
<evidence type="ECO:0000256" key="1">
    <source>
        <dbReference type="SAM" id="MobiDB-lite"/>
    </source>
</evidence>
<keyword evidence="2" id="KW-1133">Transmembrane helix</keyword>
<feature type="region of interest" description="Disordered" evidence="1">
    <location>
        <begin position="152"/>
        <end position="262"/>
    </location>
</feature>
<dbReference type="PANTHER" id="PTHR34700:SF4">
    <property type="entry name" value="PHAGE-LIKE ELEMENT PBSX PROTEIN XKDP"/>
    <property type="match status" value="1"/>
</dbReference>
<dbReference type="EMBL" id="DWWC01000129">
    <property type="protein sequence ID" value="HJC69400.1"/>
    <property type="molecule type" value="Genomic_DNA"/>
</dbReference>
<keyword evidence="2" id="KW-0472">Membrane</keyword>
<feature type="compositionally biased region" description="Acidic residues" evidence="1">
    <location>
        <begin position="184"/>
        <end position="193"/>
    </location>
</feature>
<evidence type="ECO:0000313" key="5">
    <source>
        <dbReference type="Proteomes" id="UP000823854"/>
    </source>
</evidence>
<dbReference type="Gene3D" id="3.10.350.10">
    <property type="entry name" value="LysM domain"/>
    <property type="match status" value="1"/>
</dbReference>
<gene>
    <name evidence="4" type="ORF">H9932_06945</name>
</gene>
<feature type="transmembrane region" description="Helical" evidence="2">
    <location>
        <begin position="50"/>
        <end position="82"/>
    </location>
</feature>
<reference evidence="4" key="2">
    <citation type="submission" date="2021-04" db="EMBL/GenBank/DDBJ databases">
        <authorList>
            <person name="Gilroy R."/>
        </authorList>
    </citation>
    <scope>NUCLEOTIDE SEQUENCE</scope>
    <source>
        <strain evidence="4">CHK130-7132</strain>
    </source>
</reference>
<organism evidence="4 5">
    <name type="scientific">Candidatus Brachybacterium intestinipullorum</name>
    <dbReference type="NCBI Taxonomy" id="2838512"/>
    <lineage>
        <taxon>Bacteria</taxon>
        <taxon>Bacillati</taxon>
        <taxon>Actinomycetota</taxon>
        <taxon>Actinomycetes</taxon>
        <taxon>Micrococcales</taxon>
        <taxon>Dermabacteraceae</taxon>
        <taxon>Brachybacterium</taxon>
    </lineage>
</organism>
<dbReference type="InterPro" id="IPR052196">
    <property type="entry name" value="Bact_Kbp"/>
</dbReference>
<keyword evidence="2" id="KW-0812">Transmembrane</keyword>
<dbReference type="PANTHER" id="PTHR34700">
    <property type="entry name" value="POTASSIUM BINDING PROTEIN KBP"/>
    <property type="match status" value="1"/>
</dbReference>
<protein>
    <submittedName>
        <fullName evidence="4">LysM peptidoglycan-binding domain-containing protein</fullName>
    </submittedName>
</protein>
<dbReference type="InterPro" id="IPR018392">
    <property type="entry name" value="LysM"/>
</dbReference>
<evidence type="ECO:0000259" key="3">
    <source>
        <dbReference type="PROSITE" id="PS51782"/>
    </source>
</evidence>
<reference evidence="4" key="1">
    <citation type="journal article" date="2021" name="PeerJ">
        <title>Extensive microbial diversity within the chicken gut microbiome revealed by metagenomics and culture.</title>
        <authorList>
            <person name="Gilroy R."/>
            <person name="Ravi A."/>
            <person name="Getino M."/>
            <person name="Pursley I."/>
            <person name="Horton D.L."/>
            <person name="Alikhan N.F."/>
            <person name="Baker D."/>
            <person name="Gharbi K."/>
            <person name="Hall N."/>
            <person name="Watson M."/>
            <person name="Adriaenssens E.M."/>
            <person name="Foster-Nyarko E."/>
            <person name="Jarju S."/>
            <person name="Secka A."/>
            <person name="Antonio M."/>
            <person name="Oren A."/>
            <person name="Chaudhuri R.R."/>
            <person name="La Ragione R."/>
            <person name="Hildebrand F."/>
            <person name="Pallen M.J."/>
        </authorList>
    </citation>
    <scope>NUCLEOTIDE SEQUENCE</scope>
    <source>
        <strain evidence="4">CHK130-7132</strain>
    </source>
</reference>
<comment type="caution">
    <text evidence="4">The sequence shown here is derived from an EMBL/GenBank/DDBJ whole genome shotgun (WGS) entry which is preliminary data.</text>
</comment>
<dbReference type="Pfam" id="PF01476">
    <property type="entry name" value="LysM"/>
    <property type="match status" value="1"/>
</dbReference>
<evidence type="ECO:0000313" key="4">
    <source>
        <dbReference type="EMBL" id="HJC69400.1"/>
    </source>
</evidence>
<accession>A0A9D2TGE9</accession>
<dbReference type="PROSITE" id="PS51782">
    <property type="entry name" value="LYSM"/>
    <property type="match status" value="1"/>
</dbReference>
<dbReference type="CDD" id="cd00118">
    <property type="entry name" value="LysM"/>
    <property type="match status" value="1"/>
</dbReference>
<dbReference type="AlphaFoldDB" id="A0A9D2TGE9"/>